<accession>A0A5J6QPT5</accession>
<sequence>MKLAVAIIHGIGNQQDAKDAEGQHAFAQGLIRGLRKRLDVEAADIVFQSLYWANVLDKRELAYLEKLEQEPVRWRWMRRMVTLFLGDASGYRKVSQAYDTTYEQVHQSVRNGLNALRAKVGPNTPLVVLAHSLGGHIISNYIWDQQKLNTTPSCPRDPFLAMETLACLVTFGCNIPLFTFAYDPVQPIRFPGHCLDERLARSARWLNVYAPADLLGYPLRPVQGYAGVVHEDRPMAVGPWFRRHTPLSHLEYWNDARFQDYLARHLRELLRACTGPSAEAESAQPGLPSTLGVQSSTA</sequence>
<evidence type="ECO:0008006" key="4">
    <source>
        <dbReference type="Google" id="ProtNLM"/>
    </source>
</evidence>
<dbReference type="Proteomes" id="UP000327179">
    <property type="component" value="Chromosome"/>
</dbReference>
<name>A0A5J6QPT5_9GAMM</name>
<dbReference type="AlphaFoldDB" id="A0A5J6QPT5"/>
<evidence type="ECO:0000313" key="3">
    <source>
        <dbReference type="Proteomes" id="UP000327179"/>
    </source>
</evidence>
<organism evidence="2 3">
    <name type="scientific">Metapseudomonas lalkuanensis</name>
    <dbReference type="NCBI Taxonomy" id="2604832"/>
    <lineage>
        <taxon>Bacteria</taxon>
        <taxon>Pseudomonadati</taxon>
        <taxon>Pseudomonadota</taxon>
        <taxon>Gammaproteobacteria</taxon>
        <taxon>Pseudomonadales</taxon>
        <taxon>Pseudomonadaceae</taxon>
        <taxon>Metapseudomonas</taxon>
    </lineage>
</organism>
<dbReference type="InterPro" id="IPR029058">
    <property type="entry name" value="AB_hydrolase_fold"/>
</dbReference>
<dbReference type="SUPFAM" id="SSF53474">
    <property type="entry name" value="alpha/beta-Hydrolases"/>
    <property type="match status" value="1"/>
</dbReference>
<dbReference type="RefSeq" id="WP_151134641.1">
    <property type="nucleotide sequence ID" value="NZ_CP043311.1"/>
</dbReference>
<evidence type="ECO:0000313" key="2">
    <source>
        <dbReference type="EMBL" id="QEY63702.1"/>
    </source>
</evidence>
<feature type="region of interest" description="Disordered" evidence="1">
    <location>
        <begin position="277"/>
        <end position="298"/>
    </location>
</feature>
<protein>
    <recommendedName>
        <fullName evidence="4">Alpha/beta hydrolase</fullName>
    </recommendedName>
</protein>
<gene>
    <name evidence="2" type="ORF">FXN65_17155</name>
</gene>
<evidence type="ECO:0000256" key="1">
    <source>
        <dbReference type="SAM" id="MobiDB-lite"/>
    </source>
</evidence>
<reference evidence="2 3" key="1">
    <citation type="submission" date="2019-08" db="EMBL/GenBank/DDBJ databases">
        <title>Whole-genome Sequencing of e-waste polymer degrading bacterium Pseudomonas sp. strain PE08.</title>
        <authorList>
            <person name="Kirdat K."/>
            <person name="Debbarma P."/>
            <person name="Narawade N."/>
            <person name="Suyal D."/>
            <person name="Thorat V."/>
            <person name="Shouche Y."/>
            <person name="Goel R."/>
            <person name="Yadav A."/>
        </authorList>
    </citation>
    <scope>NUCLEOTIDE SEQUENCE [LARGE SCALE GENOMIC DNA]</scope>
    <source>
        <strain evidence="2 3">PE08</strain>
    </source>
</reference>
<keyword evidence="3" id="KW-1185">Reference proteome</keyword>
<dbReference type="KEGG" id="plal:FXN65_17155"/>
<proteinExistence type="predicted"/>
<dbReference type="EMBL" id="CP043311">
    <property type="protein sequence ID" value="QEY63702.1"/>
    <property type="molecule type" value="Genomic_DNA"/>
</dbReference>